<dbReference type="RefSeq" id="WP_167932287.1">
    <property type="nucleotide sequence ID" value="NZ_JAAVJB010000024.1"/>
</dbReference>
<keyword evidence="4" id="KW-1185">Reference proteome</keyword>
<dbReference type="PROSITE" id="PS51664">
    <property type="entry name" value="YCAO"/>
    <property type="match status" value="1"/>
</dbReference>
<feature type="region of interest" description="Disordered" evidence="1">
    <location>
        <begin position="43"/>
        <end position="89"/>
    </location>
</feature>
<evidence type="ECO:0000313" key="4">
    <source>
        <dbReference type="Proteomes" id="UP000746503"/>
    </source>
</evidence>
<feature type="domain" description="YcaO" evidence="2">
    <location>
        <begin position="78"/>
        <end position="422"/>
    </location>
</feature>
<name>A0ABX1AL20_9ACTN</name>
<evidence type="ECO:0000259" key="2">
    <source>
        <dbReference type="PROSITE" id="PS51664"/>
    </source>
</evidence>
<dbReference type="PANTHER" id="PTHR37809">
    <property type="entry name" value="RIBOSOMAL PROTEIN S12 METHYLTHIOTRANSFERASE ACCESSORY FACTOR YCAO"/>
    <property type="match status" value="1"/>
</dbReference>
<sequence>MSTPRSPTRPWAAELFHPFPQAPDVVFARVAARSALFTAGTTTSTRADTGTGTGAGTGTAGAGGPGRSDGSDVVTGSAAGHDPDDVSPRATGELVERIGNITAGRAAEAELRVTASYHELRLAGRPALDPAPLVGRPGTAVDARETPRLWVTGRSLSTGRELLVPAGAVYLRHRPPAEPDIGTGSTGLAAHPDPIAATHHAVWEILERDLIRRSWYGEAGAPTVAPHLRLRPTLRASLAALGLTATLLLVPAPAGVGCVAACLHDANGEGQTFGAACGPEGHGPTAERAAEKAVYEALMVRWSMGTRVARRTWQSWAGTTPPRTALHHALWTFHRQDSLRLWLADAPAASSGTRRQRALPAPAAVLADHTGQEVVAVPTPSRQSLETGLQVMRVVAPGALPLPAGPRGPGGALRTHRPHPFG</sequence>
<evidence type="ECO:0000256" key="1">
    <source>
        <dbReference type="SAM" id="MobiDB-lite"/>
    </source>
</evidence>
<accession>A0ABX1AL20</accession>
<dbReference type="Pfam" id="PF02624">
    <property type="entry name" value="YcaO"/>
    <property type="match status" value="1"/>
</dbReference>
<feature type="compositionally biased region" description="Gly residues" evidence="1">
    <location>
        <begin position="51"/>
        <end position="67"/>
    </location>
</feature>
<dbReference type="EMBL" id="JAAVJB010000024">
    <property type="protein sequence ID" value="NJP65760.1"/>
    <property type="molecule type" value="Genomic_DNA"/>
</dbReference>
<dbReference type="PANTHER" id="PTHR37809:SF1">
    <property type="entry name" value="RIBOSOMAL PROTEIN S12 METHYLTHIOTRANSFERASE ACCESSORY FACTOR YCAO"/>
    <property type="match status" value="1"/>
</dbReference>
<protein>
    <submittedName>
        <fullName evidence="3">YcaO-like family protein</fullName>
    </submittedName>
</protein>
<dbReference type="InterPro" id="IPR003776">
    <property type="entry name" value="YcaO-like_dom"/>
</dbReference>
<evidence type="ECO:0000313" key="3">
    <source>
        <dbReference type="EMBL" id="NJP65760.1"/>
    </source>
</evidence>
<organism evidence="3 4">
    <name type="scientific">Streptomyces spiramenti</name>
    <dbReference type="NCBI Taxonomy" id="2720606"/>
    <lineage>
        <taxon>Bacteria</taxon>
        <taxon>Bacillati</taxon>
        <taxon>Actinomycetota</taxon>
        <taxon>Actinomycetes</taxon>
        <taxon>Kitasatosporales</taxon>
        <taxon>Streptomycetaceae</taxon>
        <taxon>Streptomyces</taxon>
    </lineage>
</organism>
<comment type="caution">
    <text evidence="3">The sequence shown here is derived from an EMBL/GenBank/DDBJ whole genome shotgun (WGS) entry which is preliminary data.</text>
</comment>
<dbReference type="Gene3D" id="3.30.1330.230">
    <property type="match status" value="1"/>
</dbReference>
<reference evidence="3 4" key="1">
    <citation type="submission" date="2020-03" db="EMBL/GenBank/DDBJ databases">
        <title>Draft genome of Streptomyces sp. ventii, isolated from the Axial Seamount in the Pacific Ocean, and resequencing of the two type strains Streptomyces lonarensis strain NCL 716 and Streptomyces bohaiensis strain 11A07.</title>
        <authorList>
            <person name="Loughran R.M."/>
            <person name="Pfannmuller K.M."/>
            <person name="Wasson B.J."/>
            <person name="Deadmond M.C."/>
            <person name="Paddock B.E."/>
            <person name="Koyack M.J."/>
            <person name="Gallegos D.A."/>
            <person name="Mitchell E.A."/>
            <person name="Ushijima B."/>
            <person name="Saw J.H."/>
            <person name="Mcphail K.L."/>
            <person name="Videau P."/>
        </authorList>
    </citation>
    <scope>NUCLEOTIDE SEQUENCE [LARGE SCALE GENOMIC DNA]</scope>
    <source>
        <strain evidence="4">5675061</strain>
    </source>
</reference>
<gene>
    <name evidence="3" type="ORF">HCJ92_05510</name>
</gene>
<proteinExistence type="predicted"/>
<feature type="region of interest" description="Disordered" evidence="1">
    <location>
        <begin position="400"/>
        <end position="422"/>
    </location>
</feature>
<dbReference type="Proteomes" id="UP000746503">
    <property type="component" value="Unassembled WGS sequence"/>
</dbReference>